<reference evidence="1" key="1">
    <citation type="submission" date="2016-07" db="EMBL/GenBank/DDBJ databases">
        <authorList>
            <person name="Bretaudeau A."/>
        </authorList>
    </citation>
    <scope>NUCLEOTIDE SEQUENCE</scope>
    <source>
        <strain evidence="1">Rice</strain>
        <tissue evidence="1">Whole body</tissue>
    </source>
</reference>
<dbReference type="EMBL" id="ODYU01012678">
    <property type="protein sequence ID" value="SOQ59116.1"/>
    <property type="molecule type" value="Genomic_DNA"/>
</dbReference>
<proteinExistence type="predicted"/>
<protein>
    <submittedName>
        <fullName evidence="1">SFRICE_028686</fullName>
    </submittedName>
</protein>
<sequence>MKERKLPGASGATHKLARARHALPLRNKTEILMVPLRLEKPKGTVRLLLTKTHPVVPSHTWVRRCGRRIHPQPAKSFINLEANEQTSHLMVSDQRRLWIPATPEEPHVRCRSFKKEYVVYYQVDYVIEGYALESGCCNNPDAGLITAATQYCKMKPISSRKKSSNVFFRFGLGERESVRLLLTKNHPIHDEAPTQRLAKPE</sequence>
<organism evidence="1">
    <name type="scientific">Spodoptera frugiperda</name>
    <name type="common">Fall armyworm</name>
    <dbReference type="NCBI Taxonomy" id="7108"/>
    <lineage>
        <taxon>Eukaryota</taxon>
        <taxon>Metazoa</taxon>
        <taxon>Ecdysozoa</taxon>
        <taxon>Arthropoda</taxon>
        <taxon>Hexapoda</taxon>
        <taxon>Insecta</taxon>
        <taxon>Pterygota</taxon>
        <taxon>Neoptera</taxon>
        <taxon>Endopterygota</taxon>
        <taxon>Lepidoptera</taxon>
        <taxon>Glossata</taxon>
        <taxon>Ditrysia</taxon>
        <taxon>Noctuoidea</taxon>
        <taxon>Noctuidae</taxon>
        <taxon>Amphipyrinae</taxon>
        <taxon>Spodoptera</taxon>
    </lineage>
</organism>
<name>A0A2H1X1N3_SPOFR</name>
<gene>
    <name evidence="1" type="ORF">SFRICE_028686</name>
</gene>
<accession>A0A2H1X1N3</accession>
<dbReference type="AlphaFoldDB" id="A0A2H1X1N3"/>
<evidence type="ECO:0000313" key="1">
    <source>
        <dbReference type="EMBL" id="SOQ59116.1"/>
    </source>
</evidence>